<name>A0A3P3YP02_PLABS</name>
<dbReference type="AlphaFoldDB" id="A0A3P3YP02"/>
<keyword evidence="4" id="KW-0862">Zinc</keyword>
<keyword evidence="9" id="KW-0496">Mitochondrion</keyword>
<proteinExistence type="predicted"/>
<feature type="compositionally biased region" description="Low complexity" evidence="7">
    <location>
        <begin position="1"/>
        <end position="17"/>
    </location>
</feature>
<dbReference type="Gene3D" id="3.30.40.10">
    <property type="entry name" value="Zinc/RING finger domain, C3HC4 (zinc finger)"/>
    <property type="match status" value="1"/>
</dbReference>
<evidence type="ECO:0000259" key="8">
    <source>
        <dbReference type="PROSITE" id="PS50016"/>
    </source>
</evidence>
<gene>
    <name evidence="9" type="ORF">PLBR_LOCUS8745</name>
</gene>
<feature type="region of interest" description="Disordered" evidence="7">
    <location>
        <begin position="1"/>
        <end position="111"/>
    </location>
</feature>
<evidence type="ECO:0000256" key="5">
    <source>
        <dbReference type="ARBA" id="ARBA00023242"/>
    </source>
</evidence>
<dbReference type="InterPro" id="IPR037869">
    <property type="entry name" value="Spp1/CFP1"/>
</dbReference>
<geneLocation type="mitochondrion" evidence="9"/>
<evidence type="ECO:0000256" key="6">
    <source>
        <dbReference type="PROSITE-ProRule" id="PRU00146"/>
    </source>
</evidence>
<feature type="domain" description="PHD-type" evidence="8">
    <location>
        <begin position="124"/>
        <end position="175"/>
    </location>
</feature>
<dbReference type="PROSITE" id="PS50016">
    <property type="entry name" value="ZF_PHD_2"/>
    <property type="match status" value="1"/>
</dbReference>
<dbReference type="InterPro" id="IPR013083">
    <property type="entry name" value="Znf_RING/FYVE/PHD"/>
</dbReference>
<keyword evidence="3 6" id="KW-0863">Zinc-finger</keyword>
<keyword evidence="5" id="KW-0539">Nucleus</keyword>
<organism evidence="9 10">
    <name type="scientific">Plasmodiophora brassicae</name>
    <name type="common">Clubroot disease agent</name>
    <dbReference type="NCBI Taxonomy" id="37360"/>
    <lineage>
        <taxon>Eukaryota</taxon>
        <taxon>Sar</taxon>
        <taxon>Rhizaria</taxon>
        <taxon>Endomyxa</taxon>
        <taxon>Phytomyxea</taxon>
        <taxon>Plasmodiophorida</taxon>
        <taxon>Plasmodiophoridae</taxon>
        <taxon>Plasmodiophora</taxon>
    </lineage>
</organism>
<evidence type="ECO:0000256" key="3">
    <source>
        <dbReference type="ARBA" id="ARBA00022771"/>
    </source>
</evidence>
<dbReference type="SMART" id="SM00249">
    <property type="entry name" value="PHD"/>
    <property type="match status" value="1"/>
</dbReference>
<dbReference type="Pfam" id="PF00628">
    <property type="entry name" value="PHD"/>
    <property type="match status" value="1"/>
</dbReference>
<evidence type="ECO:0000256" key="1">
    <source>
        <dbReference type="ARBA" id="ARBA00004123"/>
    </source>
</evidence>
<accession>A0A3P3YP02</accession>
<dbReference type="GO" id="GO:0008270">
    <property type="term" value="F:zinc ion binding"/>
    <property type="evidence" value="ECO:0007669"/>
    <property type="project" value="UniProtKB-KW"/>
</dbReference>
<dbReference type="InterPro" id="IPR011011">
    <property type="entry name" value="Znf_FYVE_PHD"/>
</dbReference>
<dbReference type="InterPro" id="IPR019786">
    <property type="entry name" value="Zinc_finger_PHD-type_CS"/>
</dbReference>
<dbReference type="PANTHER" id="PTHR46174">
    <property type="entry name" value="CXXC-TYPE ZINC FINGER PROTEIN 1"/>
    <property type="match status" value="1"/>
</dbReference>
<protein>
    <recommendedName>
        <fullName evidence="8">PHD-type domain-containing protein</fullName>
    </recommendedName>
</protein>
<reference evidence="9 10" key="1">
    <citation type="submission" date="2018-03" db="EMBL/GenBank/DDBJ databases">
        <authorList>
            <person name="Fogelqvist J."/>
        </authorList>
    </citation>
    <scope>NUCLEOTIDE SEQUENCE [LARGE SCALE GENOMIC DNA]</scope>
</reference>
<dbReference type="InterPro" id="IPR001965">
    <property type="entry name" value="Znf_PHD"/>
</dbReference>
<keyword evidence="2" id="KW-0479">Metal-binding</keyword>
<evidence type="ECO:0000256" key="2">
    <source>
        <dbReference type="ARBA" id="ARBA00022723"/>
    </source>
</evidence>
<dbReference type="GO" id="GO:0045893">
    <property type="term" value="P:positive regulation of DNA-templated transcription"/>
    <property type="evidence" value="ECO:0007669"/>
    <property type="project" value="TreeGrafter"/>
</dbReference>
<feature type="compositionally biased region" description="Basic residues" evidence="7">
    <location>
        <begin position="70"/>
        <end position="87"/>
    </location>
</feature>
<dbReference type="PROSITE" id="PS01359">
    <property type="entry name" value="ZF_PHD_1"/>
    <property type="match status" value="1"/>
</dbReference>
<dbReference type="SUPFAM" id="SSF57903">
    <property type="entry name" value="FYVE/PHD zinc finger"/>
    <property type="match status" value="1"/>
</dbReference>
<dbReference type="Proteomes" id="UP000290189">
    <property type="component" value="Unassembled WGS sequence"/>
</dbReference>
<evidence type="ECO:0000313" key="9">
    <source>
        <dbReference type="EMBL" id="SPR01530.1"/>
    </source>
</evidence>
<comment type="subcellular location">
    <subcellularLocation>
        <location evidence="1">Nucleus</location>
    </subcellularLocation>
</comment>
<evidence type="ECO:0000313" key="10">
    <source>
        <dbReference type="Proteomes" id="UP000290189"/>
    </source>
</evidence>
<evidence type="ECO:0000256" key="7">
    <source>
        <dbReference type="SAM" id="MobiDB-lite"/>
    </source>
</evidence>
<dbReference type="PANTHER" id="PTHR46174:SF1">
    <property type="entry name" value="CXXC-TYPE ZINC FINGER PROTEIN 1"/>
    <property type="match status" value="1"/>
</dbReference>
<sequence length="551" mass="60147">MSGAAEPEAAAAAAAGADDVESAVDVQASGSVQQEADVPAAVASSTSRPRRERRPAALTEVVQTASTRVRGTRGRGRPRGRPPRRGGRPLTRVAASIADDASETSDTSRGAYGQNPADMVHGNELYCVCLKPYQADKFMIGCDQCDGWFHPDCVNITTQQAMRMQSYTCPKCATEGAMPKKRRKRGVLTMPPMMSVHGGKPYSSLMSPETLKRRMAAVRELASRLSDDLVSGPEVPALDTDVELSSDEGEGRTLFDPDTANDDFGFSSAIPGDDVDARDRAIIVHLKRRRTECEVVLQTIRIYQGLVNSGLEFARHESLMRRFEHLAEADISIVERTEPLYSALCLACKGDIPLVSFAAHLEECLEAGTEVRCSRALTDAVIKDGHHHHLDDSWIEEDDDDRKAPLLVCGYPFALARMRFSTSLTQEDVSDLTFCDAERNDCVKHVGWQEMATAELLKHEHAQRRRARRLDIELIDIDRRVTERQKHQSICRDIANPAIPLEGALAPPPVLPVPQPVVARDTSSSVMATVGADFQARAAAAQVVPITASSS</sequence>
<dbReference type="InterPro" id="IPR019787">
    <property type="entry name" value="Znf_PHD-finger"/>
</dbReference>
<dbReference type="EMBL" id="OVEO01000018">
    <property type="protein sequence ID" value="SPR01530.1"/>
    <property type="molecule type" value="Genomic_DNA"/>
</dbReference>
<evidence type="ECO:0000256" key="4">
    <source>
        <dbReference type="ARBA" id="ARBA00022833"/>
    </source>
</evidence>
<dbReference type="GO" id="GO:0048188">
    <property type="term" value="C:Set1C/COMPASS complex"/>
    <property type="evidence" value="ECO:0007669"/>
    <property type="project" value="InterPro"/>
</dbReference>